<evidence type="ECO:0000313" key="5">
    <source>
        <dbReference type="Proteomes" id="UP001232063"/>
    </source>
</evidence>
<evidence type="ECO:0000259" key="3">
    <source>
        <dbReference type="Pfam" id="PF12146"/>
    </source>
</evidence>
<dbReference type="Pfam" id="PF12146">
    <property type="entry name" value="Hydrolase_4"/>
    <property type="match status" value="1"/>
</dbReference>
<dbReference type="GO" id="GO:0034338">
    <property type="term" value="F:short-chain carboxylesterase activity"/>
    <property type="evidence" value="ECO:0007669"/>
    <property type="project" value="TreeGrafter"/>
</dbReference>
<comment type="caution">
    <text evidence="4">The sequence shown here is derived from an EMBL/GenBank/DDBJ whole genome shotgun (WGS) entry which is preliminary data.</text>
</comment>
<dbReference type="PIRSF" id="PIRSF005211">
    <property type="entry name" value="Ab_hydro_YheT"/>
    <property type="match status" value="1"/>
</dbReference>
<evidence type="ECO:0000256" key="2">
    <source>
        <dbReference type="PIRSR" id="PIRSR005211-1"/>
    </source>
</evidence>
<dbReference type="InterPro" id="IPR029058">
    <property type="entry name" value="AB_hydrolase_fold"/>
</dbReference>
<feature type="domain" description="Serine aminopeptidase S33" evidence="3">
    <location>
        <begin position="63"/>
        <end position="272"/>
    </location>
</feature>
<dbReference type="SUPFAM" id="SSF53474">
    <property type="entry name" value="alpha/beta-Hydrolases"/>
    <property type="match status" value="1"/>
</dbReference>
<feature type="active site" description="Charge relay system" evidence="2">
    <location>
        <position position="295"/>
    </location>
</feature>
<protein>
    <submittedName>
        <fullName evidence="4">Alpha/beta fold hydrolase</fullName>
    </submittedName>
</protein>
<evidence type="ECO:0000313" key="4">
    <source>
        <dbReference type="EMBL" id="MDJ1502352.1"/>
    </source>
</evidence>
<feature type="active site" description="Charge relay system" evidence="2">
    <location>
        <position position="142"/>
    </location>
</feature>
<gene>
    <name evidence="4" type="ORF">QNI22_16925</name>
</gene>
<dbReference type="RefSeq" id="WP_314512354.1">
    <property type="nucleotide sequence ID" value="NZ_JASJOU010000005.1"/>
</dbReference>
<feature type="active site" description="Charge relay system" evidence="2">
    <location>
        <position position="266"/>
    </location>
</feature>
<keyword evidence="5" id="KW-1185">Reference proteome</keyword>
<accession>A0AAE3UGD3</accession>
<dbReference type="InterPro" id="IPR022742">
    <property type="entry name" value="Hydrolase_4"/>
</dbReference>
<proteinExistence type="inferred from homology"/>
<dbReference type="Gene3D" id="3.40.50.1820">
    <property type="entry name" value="alpha/beta hydrolase"/>
    <property type="match status" value="1"/>
</dbReference>
<keyword evidence="4" id="KW-0378">Hydrolase</keyword>
<sequence>MPVLPIPFYNPPIHQWNRHLQTILPNVFRRVEGIHYSRERIKTPDHDFLDLDWSYAQIPTTKLAILTHGLLGNSTRTYMLGMAKTFNRNGWDILSWNMRGLSGEPNLLERMTTHGSSDELDIIIQHVLAQKEYKDISVVGFSKGGNIALKYAGELENAIPSEIKSIVAISSPCDVLGSVEAMGNHSIYARMFRDKLKKFLLSKSSLIDQQALKKALAYDTLMDITKHYVAPLHGFKDDNDYCIRCSSLPYLSQIRVPTLILNAQNDPVLSASCSPADIAAHSDYLFLETPALGGHVGFSRFNEEMTWAEYRTIDFALHFR</sequence>
<dbReference type="GO" id="GO:0047372">
    <property type="term" value="F:monoacylglycerol lipase activity"/>
    <property type="evidence" value="ECO:0007669"/>
    <property type="project" value="TreeGrafter"/>
</dbReference>
<name>A0AAE3UGD3_9BACT</name>
<dbReference type="EMBL" id="JASJOU010000005">
    <property type="protein sequence ID" value="MDJ1502352.1"/>
    <property type="molecule type" value="Genomic_DNA"/>
</dbReference>
<reference evidence="4" key="1">
    <citation type="submission" date="2023-05" db="EMBL/GenBank/DDBJ databases">
        <authorList>
            <person name="Zhang X."/>
        </authorList>
    </citation>
    <scope>NUCLEOTIDE SEQUENCE</scope>
    <source>
        <strain evidence="4">BD1B2-1</strain>
    </source>
</reference>
<dbReference type="InterPro" id="IPR012020">
    <property type="entry name" value="ABHD4"/>
</dbReference>
<evidence type="ECO:0000256" key="1">
    <source>
        <dbReference type="ARBA" id="ARBA00010884"/>
    </source>
</evidence>
<comment type="similarity">
    <text evidence="1">Belongs to the AB hydrolase superfamily. AB hydrolase 4 family.</text>
</comment>
<dbReference type="PANTHER" id="PTHR10794:SF94">
    <property type="entry name" value="ESTERASE YHET-RELATED"/>
    <property type="match status" value="1"/>
</dbReference>
<dbReference type="AlphaFoldDB" id="A0AAE3UGD3"/>
<dbReference type="InterPro" id="IPR050960">
    <property type="entry name" value="AB_hydrolase_4_sf"/>
</dbReference>
<dbReference type="Proteomes" id="UP001232063">
    <property type="component" value="Unassembled WGS sequence"/>
</dbReference>
<dbReference type="PANTHER" id="PTHR10794">
    <property type="entry name" value="ABHYDROLASE DOMAIN-CONTAINING PROTEIN"/>
    <property type="match status" value="1"/>
</dbReference>
<organism evidence="4 5">
    <name type="scientific">Xanthocytophaga agilis</name>
    <dbReference type="NCBI Taxonomy" id="3048010"/>
    <lineage>
        <taxon>Bacteria</taxon>
        <taxon>Pseudomonadati</taxon>
        <taxon>Bacteroidota</taxon>
        <taxon>Cytophagia</taxon>
        <taxon>Cytophagales</taxon>
        <taxon>Rhodocytophagaceae</taxon>
        <taxon>Xanthocytophaga</taxon>
    </lineage>
</organism>